<dbReference type="EMBL" id="QSFV01000045">
    <property type="protein sequence ID" value="RHA77009.1"/>
    <property type="molecule type" value="Genomic_DNA"/>
</dbReference>
<organism evidence="1 3">
    <name type="scientific">Eubacterium ventriosum</name>
    <dbReference type="NCBI Taxonomy" id="39496"/>
    <lineage>
        <taxon>Bacteria</taxon>
        <taxon>Bacillati</taxon>
        <taxon>Bacillota</taxon>
        <taxon>Clostridia</taxon>
        <taxon>Eubacteriales</taxon>
        <taxon>Eubacteriaceae</taxon>
        <taxon>Eubacterium</taxon>
    </lineage>
</organism>
<gene>
    <name evidence="2" type="ORF">DW918_10070</name>
    <name evidence="1" type="ORF">DW944_07130</name>
</gene>
<evidence type="ECO:0000313" key="3">
    <source>
        <dbReference type="Proteomes" id="UP000284779"/>
    </source>
</evidence>
<dbReference type="EMBL" id="QSFD01000006">
    <property type="protein sequence ID" value="RHA18295.1"/>
    <property type="molecule type" value="Genomic_DNA"/>
</dbReference>
<comment type="caution">
    <text evidence="1">The sequence shown here is derived from an EMBL/GenBank/DDBJ whole genome shotgun (WGS) entry which is preliminary data.</text>
</comment>
<name>A0A413R813_9FIRM</name>
<reference evidence="3 4" key="1">
    <citation type="submission" date="2018-08" db="EMBL/GenBank/DDBJ databases">
        <title>A genome reference for cultivated species of the human gut microbiota.</title>
        <authorList>
            <person name="Zou Y."/>
            <person name="Xue W."/>
            <person name="Luo G."/>
        </authorList>
    </citation>
    <scope>NUCLEOTIDE SEQUENCE [LARGE SCALE GENOMIC DNA]</scope>
    <source>
        <strain evidence="2 4">AM42-30</strain>
        <strain evidence="1 3">AM44-11BH</strain>
    </source>
</reference>
<dbReference type="AlphaFoldDB" id="A0A413R813"/>
<evidence type="ECO:0000313" key="4">
    <source>
        <dbReference type="Proteomes" id="UP000285740"/>
    </source>
</evidence>
<proteinExistence type="predicted"/>
<protein>
    <submittedName>
        <fullName evidence="1">Uncharacterized protein</fullName>
    </submittedName>
</protein>
<keyword evidence="3" id="KW-1185">Reference proteome</keyword>
<evidence type="ECO:0000313" key="2">
    <source>
        <dbReference type="EMBL" id="RHA77009.1"/>
    </source>
</evidence>
<evidence type="ECO:0000313" key="1">
    <source>
        <dbReference type="EMBL" id="RHA18295.1"/>
    </source>
</evidence>
<dbReference type="Proteomes" id="UP000284779">
    <property type="component" value="Unassembled WGS sequence"/>
</dbReference>
<accession>A0A413R813</accession>
<sequence>MDSELEEWQIFIEDLYYRIMSKNFQDKDVAFSVPLTKIQEFKIKKILNEQEGFLLRIGVEQSVISTCNCLCGN</sequence>
<dbReference type="Proteomes" id="UP000285740">
    <property type="component" value="Unassembled WGS sequence"/>
</dbReference>